<comment type="function">
    <text evidence="3">Required for mitochondrial cytochrome c oxidase (COX) assembly and respiration.</text>
</comment>
<evidence type="ECO:0000256" key="1">
    <source>
        <dbReference type="ARBA" id="ARBA00007347"/>
    </source>
</evidence>
<keyword evidence="3" id="KW-0496">Mitochondrion</keyword>
<reference evidence="5" key="2">
    <citation type="submission" date="2009-11" db="EMBL/GenBank/DDBJ databases">
        <title>The Genome Sequence of Allomyces macrogynus strain ATCC 38327.</title>
        <authorList>
            <consortium name="The Broad Institute Genome Sequencing Platform"/>
            <person name="Russ C."/>
            <person name="Cuomo C."/>
            <person name="Shea T."/>
            <person name="Young S.K."/>
            <person name="Zeng Q."/>
            <person name="Koehrsen M."/>
            <person name="Haas B."/>
            <person name="Borodovsky M."/>
            <person name="Guigo R."/>
            <person name="Alvarado L."/>
            <person name="Berlin A."/>
            <person name="Borenstein D."/>
            <person name="Chen Z."/>
            <person name="Engels R."/>
            <person name="Freedman E."/>
            <person name="Gellesch M."/>
            <person name="Goldberg J."/>
            <person name="Griggs A."/>
            <person name="Gujja S."/>
            <person name="Heiman D."/>
            <person name="Hepburn T."/>
            <person name="Howarth C."/>
            <person name="Jen D."/>
            <person name="Larson L."/>
            <person name="Lewis B."/>
            <person name="Mehta T."/>
            <person name="Park D."/>
            <person name="Pearson M."/>
            <person name="Roberts A."/>
            <person name="Saif S."/>
            <person name="Shenoy N."/>
            <person name="Sisk P."/>
            <person name="Stolte C."/>
            <person name="Sykes S."/>
            <person name="Walk T."/>
            <person name="White J."/>
            <person name="Yandava C."/>
            <person name="Burger G."/>
            <person name="Gray M.W."/>
            <person name="Holland P.W.H."/>
            <person name="King N."/>
            <person name="Lang F.B.F."/>
            <person name="Roger A.J."/>
            <person name="Ruiz-Trillo I."/>
            <person name="Lander E."/>
            <person name="Nusbaum C."/>
        </authorList>
    </citation>
    <scope>NUCLEOTIDE SEQUENCE [LARGE SCALE GENOMIC DNA]</scope>
    <source>
        <strain evidence="5">ATCC 38327</strain>
    </source>
</reference>
<keyword evidence="5" id="KW-1185">Reference proteome</keyword>
<evidence type="ECO:0000313" key="5">
    <source>
        <dbReference type="Proteomes" id="UP000054350"/>
    </source>
</evidence>
<protein>
    <recommendedName>
        <fullName evidence="3">COX assembly mitochondrial protein</fullName>
    </recommendedName>
</protein>
<keyword evidence="3" id="KW-0143">Chaperone</keyword>
<name>A0A0L0TCD9_ALLM3</name>
<keyword evidence="2" id="KW-1015">Disulfide bond</keyword>
<evidence type="ECO:0000256" key="2">
    <source>
        <dbReference type="ARBA" id="ARBA00023157"/>
    </source>
</evidence>
<comment type="similarity">
    <text evidence="1 3">Belongs to the CMC family.</text>
</comment>
<dbReference type="GO" id="GO:0005743">
    <property type="term" value="C:mitochondrial inner membrane"/>
    <property type="evidence" value="ECO:0007669"/>
    <property type="project" value="UniProtKB-SubCell"/>
</dbReference>
<comment type="subcellular location">
    <subcellularLocation>
        <location evidence="3">Mitochondrion inner membrane</location>
    </subcellularLocation>
</comment>
<keyword evidence="3" id="KW-0472">Membrane</keyword>
<dbReference type="OMA" id="MLQQDGK"/>
<dbReference type="STRING" id="578462.A0A0L0TCD9"/>
<keyword evidence="3" id="KW-0999">Mitochondrion inner membrane</keyword>
<accession>A0A0L0TCD9</accession>
<dbReference type="AlphaFoldDB" id="A0A0L0TCD9"/>
<reference evidence="4 5" key="1">
    <citation type="submission" date="2009-11" db="EMBL/GenBank/DDBJ databases">
        <title>Annotation of Allomyces macrogynus ATCC 38327.</title>
        <authorList>
            <consortium name="The Broad Institute Genome Sequencing Platform"/>
            <person name="Russ C."/>
            <person name="Cuomo C."/>
            <person name="Burger G."/>
            <person name="Gray M.W."/>
            <person name="Holland P.W.H."/>
            <person name="King N."/>
            <person name="Lang F.B.F."/>
            <person name="Roger A.J."/>
            <person name="Ruiz-Trillo I."/>
            <person name="Young S.K."/>
            <person name="Zeng Q."/>
            <person name="Gargeya S."/>
            <person name="Fitzgerald M."/>
            <person name="Haas B."/>
            <person name="Abouelleil A."/>
            <person name="Alvarado L."/>
            <person name="Arachchi H.M."/>
            <person name="Berlin A."/>
            <person name="Chapman S.B."/>
            <person name="Gearin G."/>
            <person name="Goldberg J."/>
            <person name="Griggs A."/>
            <person name="Gujja S."/>
            <person name="Hansen M."/>
            <person name="Heiman D."/>
            <person name="Howarth C."/>
            <person name="Larimer J."/>
            <person name="Lui A."/>
            <person name="MacDonald P.J.P."/>
            <person name="McCowen C."/>
            <person name="Montmayeur A."/>
            <person name="Murphy C."/>
            <person name="Neiman D."/>
            <person name="Pearson M."/>
            <person name="Priest M."/>
            <person name="Roberts A."/>
            <person name="Saif S."/>
            <person name="Shea T."/>
            <person name="Sisk P."/>
            <person name="Stolte C."/>
            <person name="Sykes S."/>
            <person name="Wortman J."/>
            <person name="Nusbaum C."/>
            <person name="Birren B."/>
        </authorList>
    </citation>
    <scope>NUCLEOTIDE SEQUENCE [LARGE SCALE GENOMIC DNA]</scope>
    <source>
        <strain evidence="4 5">ATCC 38327</strain>
    </source>
</reference>
<dbReference type="EMBL" id="GG745380">
    <property type="protein sequence ID" value="KNE72417.1"/>
    <property type="molecule type" value="Genomic_DNA"/>
</dbReference>
<dbReference type="InterPro" id="IPR013892">
    <property type="entry name" value="Cyt_c_biogenesis_Cmc1-like"/>
</dbReference>
<dbReference type="Pfam" id="PF08583">
    <property type="entry name" value="Cmc1"/>
    <property type="match status" value="1"/>
</dbReference>
<organism evidence="4 5">
    <name type="scientific">Allomyces macrogynus (strain ATCC 38327)</name>
    <name type="common">Allomyces javanicus var. macrogynus</name>
    <dbReference type="NCBI Taxonomy" id="578462"/>
    <lineage>
        <taxon>Eukaryota</taxon>
        <taxon>Fungi</taxon>
        <taxon>Fungi incertae sedis</taxon>
        <taxon>Blastocladiomycota</taxon>
        <taxon>Blastocladiomycetes</taxon>
        <taxon>Blastocladiales</taxon>
        <taxon>Blastocladiaceae</taxon>
        <taxon>Allomyces</taxon>
    </lineage>
</organism>
<evidence type="ECO:0000256" key="3">
    <source>
        <dbReference type="RuleBase" id="RU364104"/>
    </source>
</evidence>
<gene>
    <name evidence="4" type="ORF">AMAG_16469</name>
</gene>
<sequence length="90" mass="10266">MKTLTRRDEEEVLKAVRKEALLKCDDLVKAYTECCAGRWVSVAWKCRTQLRAMNECLHPHTSEAVMDAKRQEILARKTATSASEPQSSQQ</sequence>
<dbReference type="Proteomes" id="UP000054350">
    <property type="component" value="Unassembled WGS sequence"/>
</dbReference>
<evidence type="ECO:0000313" key="4">
    <source>
        <dbReference type="EMBL" id="KNE72417.1"/>
    </source>
</evidence>
<dbReference type="VEuPathDB" id="FungiDB:AMAG_16469"/>
<dbReference type="OrthoDB" id="6224010at2759"/>
<proteinExistence type="inferred from homology"/>